<dbReference type="EMBL" id="JAVXUO010002215">
    <property type="protein sequence ID" value="KAK2975267.1"/>
    <property type="molecule type" value="Genomic_DNA"/>
</dbReference>
<dbReference type="Gene3D" id="3.40.30.10">
    <property type="entry name" value="Glutaredoxin"/>
    <property type="match status" value="1"/>
</dbReference>
<comment type="caution">
    <text evidence="4">The sequence shown here is derived from an EMBL/GenBank/DDBJ whole genome shotgun (WGS) entry which is preliminary data.</text>
</comment>
<dbReference type="AlphaFoldDB" id="A0AA88QUR2"/>
<comment type="similarity">
    <text evidence="1">Belongs to the GILT family.</text>
</comment>
<protein>
    <recommendedName>
        <fullName evidence="6">Gamma-interferon-inducible lysosomal thiol reductase</fullName>
    </recommendedName>
</protein>
<dbReference type="Proteomes" id="UP001187471">
    <property type="component" value="Unassembled WGS sequence"/>
</dbReference>
<dbReference type="Pfam" id="PF03227">
    <property type="entry name" value="GILT"/>
    <property type="match status" value="1"/>
</dbReference>
<dbReference type="PROSITE" id="PS51257">
    <property type="entry name" value="PROKAR_LIPOPROTEIN"/>
    <property type="match status" value="1"/>
</dbReference>
<dbReference type="GO" id="GO:0016671">
    <property type="term" value="F:oxidoreductase activity, acting on a sulfur group of donors, disulfide as acceptor"/>
    <property type="evidence" value="ECO:0007669"/>
    <property type="project" value="InterPro"/>
</dbReference>
<feature type="signal peptide" evidence="3">
    <location>
        <begin position="1"/>
        <end position="22"/>
    </location>
</feature>
<feature type="chain" id="PRO_5041654129" description="Gamma-interferon-inducible lysosomal thiol reductase" evidence="3">
    <location>
        <begin position="23"/>
        <end position="238"/>
    </location>
</feature>
<evidence type="ECO:0000256" key="2">
    <source>
        <dbReference type="ARBA" id="ARBA00023180"/>
    </source>
</evidence>
<evidence type="ECO:0000256" key="1">
    <source>
        <dbReference type="ARBA" id="ARBA00005679"/>
    </source>
</evidence>
<dbReference type="PANTHER" id="PTHR13234">
    <property type="entry name" value="GAMMA-INTERFERON INDUCIBLE LYSOSOMAL THIOL REDUCTASE GILT"/>
    <property type="match status" value="1"/>
</dbReference>
<evidence type="ECO:0008006" key="6">
    <source>
        <dbReference type="Google" id="ProtNLM"/>
    </source>
</evidence>
<evidence type="ECO:0000313" key="5">
    <source>
        <dbReference type="Proteomes" id="UP001187471"/>
    </source>
</evidence>
<evidence type="ECO:0000313" key="4">
    <source>
        <dbReference type="EMBL" id="KAK2975267.1"/>
    </source>
</evidence>
<keyword evidence="3" id="KW-0732">Signal</keyword>
<proteinExistence type="inferred from homology"/>
<reference evidence="4" key="1">
    <citation type="submission" date="2022-12" db="EMBL/GenBank/DDBJ databases">
        <title>Draft genome assemblies for two species of Escallonia (Escalloniales).</title>
        <authorList>
            <person name="Chanderbali A."/>
            <person name="Dervinis C."/>
            <person name="Anghel I."/>
            <person name="Soltis D."/>
            <person name="Soltis P."/>
            <person name="Zapata F."/>
        </authorList>
    </citation>
    <scope>NUCLEOTIDE SEQUENCE</scope>
    <source>
        <strain evidence="4">UCBG92.1500</strain>
        <tissue evidence="4">Leaf</tissue>
    </source>
</reference>
<evidence type="ECO:0000256" key="3">
    <source>
        <dbReference type="SAM" id="SignalP"/>
    </source>
</evidence>
<sequence>MGPDKPVLACVLLLLSVYSCYASSDVDAAMASDDYKVTLSLYYESLCPYCAGFIVNQLRDVVETDLRNIVNLRLVPWGNTQRTPNHTWICQHGRDECVLNVVEACAINIWPDLATHFKFIQCIERFELEGKRAQWQSCFGALGLNPKPVTDCYKTRAGVDLDLRYADETDRLRPPHRFVPWVLVNNKPLAEDYQNFIAYVCKAYRGSNKPEACTSRRFEINLTGIPDTRHPVCYARQG</sequence>
<dbReference type="PANTHER" id="PTHR13234:SF48">
    <property type="entry name" value="GAMMA INTERFERON RESPONSIVE LYSOSOMAL THIOL (GILT) REDUCTASE FAMILY PROTEIN"/>
    <property type="match status" value="1"/>
</dbReference>
<name>A0AA88QUR2_9ASTE</name>
<organism evidence="4 5">
    <name type="scientific">Escallonia rubra</name>
    <dbReference type="NCBI Taxonomy" id="112253"/>
    <lineage>
        <taxon>Eukaryota</taxon>
        <taxon>Viridiplantae</taxon>
        <taxon>Streptophyta</taxon>
        <taxon>Embryophyta</taxon>
        <taxon>Tracheophyta</taxon>
        <taxon>Spermatophyta</taxon>
        <taxon>Magnoliopsida</taxon>
        <taxon>eudicotyledons</taxon>
        <taxon>Gunneridae</taxon>
        <taxon>Pentapetalae</taxon>
        <taxon>asterids</taxon>
        <taxon>campanulids</taxon>
        <taxon>Escalloniales</taxon>
        <taxon>Escalloniaceae</taxon>
        <taxon>Escallonia</taxon>
    </lineage>
</organism>
<keyword evidence="5" id="KW-1185">Reference proteome</keyword>
<accession>A0AA88QUR2</accession>
<gene>
    <name evidence="4" type="ORF">RJ640_010272</name>
</gene>
<dbReference type="InterPro" id="IPR004911">
    <property type="entry name" value="Interferon-induced_GILT"/>
</dbReference>
<keyword evidence="2" id="KW-0325">Glycoprotein</keyword>